<feature type="transmembrane region" description="Helical" evidence="1">
    <location>
        <begin position="6"/>
        <end position="27"/>
    </location>
</feature>
<proteinExistence type="predicted"/>
<dbReference type="Proteomes" id="UP000248925">
    <property type="component" value="Unassembled WGS sequence"/>
</dbReference>
<dbReference type="AlphaFoldDB" id="A0A2W4CAJ8"/>
<evidence type="ECO:0000313" key="2">
    <source>
        <dbReference type="EMBL" id="PZM10347.1"/>
    </source>
</evidence>
<keyword evidence="1" id="KW-0812">Transmembrane</keyword>
<dbReference type="OrthoDB" id="7365954at2"/>
<protein>
    <submittedName>
        <fullName evidence="2">Uncharacterized protein</fullName>
    </submittedName>
</protein>
<comment type="caution">
    <text evidence="2">The sequence shown here is derived from an EMBL/GenBank/DDBJ whole genome shotgun (WGS) entry which is preliminary data.</text>
</comment>
<keyword evidence="1" id="KW-0472">Membrane</keyword>
<dbReference type="EMBL" id="PCDP01000051">
    <property type="protein sequence ID" value="PZM10347.1"/>
    <property type="molecule type" value="Genomic_DNA"/>
</dbReference>
<name>A0A2W4CAJ8_9HYPH</name>
<feature type="transmembrane region" description="Helical" evidence="1">
    <location>
        <begin position="79"/>
        <end position="97"/>
    </location>
</feature>
<keyword evidence="3" id="KW-1185">Reference proteome</keyword>
<dbReference type="RefSeq" id="WP_111162687.1">
    <property type="nucleotide sequence ID" value="NZ_PCDP01000051.1"/>
</dbReference>
<evidence type="ECO:0000313" key="3">
    <source>
        <dbReference type="Proteomes" id="UP000248925"/>
    </source>
</evidence>
<evidence type="ECO:0000256" key="1">
    <source>
        <dbReference type="SAM" id="Phobius"/>
    </source>
</evidence>
<sequence length="103" mass="10939">MPILVYIAHFFGGVFLANGIPHFVSGVSGKPFRTPFVRAHGGNVSSPALNVVWGWLNLLVAYLLFIDVGPFFLGSLPDTIASAAGVLLTGLLLAKLFSGERLI</sequence>
<organism evidence="2 3">
    <name type="scientific">Rhizobium tubonense</name>
    <dbReference type="NCBI Taxonomy" id="484088"/>
    <lineage>
        <taxon>Bacteria</taxon>
        <taxon>Pseudomonadati</taxon>
        <taxon>Pseudomonadota</taxon>
        <taxon>Alphaproteobacteria</taxon>
        <taxon>Hyphomicrobiales</taxon>
        <taxon>Rhizobiaceae</taxon>
        <taxon>Rhizobium/Agrobacterium group</taxon>
        <taxon>Rhizobium</taxon>
    </lineage>
</organism>
<gene>
    <name evidence="2" type="ORF">CPY51_23640</name>
</gene>
<keyword evidence="1" id="KW-1133">Transmembrane helix</keyword>
<accession>A0A2W4CAJ8</accession>
<feature type="transmembrane region" description="Helical" evidence="1">
    <location>
        <begin position="48"/>
        <end position="73"/>
    </location>
</feature>
<reference evidence="2 3" key="1">
    <citation type="journal article" date="2018" name="Sci. Rep.">
        <title>Rhizobium tumorigenes sp. nov., a novel plant tumorigenic bacterium isolated from cane gall tumors on thornless blackberry.</title>
        <authorList>
            <person name="Kuzmanovi N."/>
            <person name="Smalla K."/>
            <person name="Gronow S."/>
            <person name="PuBawska J."/>
        </authorList>
    </citation>
    <scope>NUCLEOTIDE SEQUENCE [LARGE SCALE GENOMIC DNA]</scope>
    <source>
        <strain evidence="2 3">CCBAU 85046</strain>
    </source>
</reference>